<protein>
    <submittedName>
        <fullName evidence="2">BgTH12-01401</fullName>
    </submittedName>
</protein>
<gene>
    <name evidence="2" type="ORF">BGTH12_LOCUS2505</name>
</gene>
<name>A0A9W4CZD4_BLUGR</name>
<organism evidence="2 3">
    <name type="scientific">Blumeria graminis f. sp. triticale</name>
    <dbReference type="NCBI Taxonomy" id="1689686"/>
    <lineage>
        <taxon>Eukaryota</taxon>
        <taxon>Fungi</taxon>
        <taxon>Dikarya</taxon>
        <taxon>Ascomycota</taxon>
        <taxon>Pezizomycotina</taxon>
        <taxon>Leotiomycetes</taxon>
        <taxon>Erysiphales</taxon>
        <taxon>Erysiphaceae</taxon>
        <taxon>Blumeria</taxon>
    </lineage>
</organism>
<dbReference type="Proteomes" id="UP000683417">
    <property type="component" value="Unassembled WGS sequence"/>
</dbReference>
<comment type="caution">
    <text evidence="2">The sequence shown here is derived from an EMBL/GenBank/DDBJ whole genome shotgun (WGS) entry which is preliminary data.</text>
</comment>
<dbReference type="EMBL" id="CAJHIT010000005">
    <property type="protein sequence ID" value="CAD6501147.1"/>
    <property type="molecule type" value="Genomic_DNA"/>
</dbReference>
<reference evidence="2" key="1">
    <citation type="submission" date="2020-10" db="EMBL/GenBank/DDBJ databases">
        <authorList>
            <person name="Muller C M."/>
        </authorList>
    </citation>
    <scope>NUCLEOTIDE SEQUENCE</scope>
    <source>
        <strain evidence="2">THUN-12</strain>
    </source>
</reference>
<sequence length="108" mass="12116">MKILSTVSANAFTVLLLLGAVVQGYVLKCATGKEFDNGLIEEYASKAQFSLHRIGYPIGPDGEICKAYEFDIPLADTRDTDYYLVQVCGGMEGHRLYESYNYKWTQCK</sequence>
<evidence type="ECO:0000313" key="3">
    <source>
        <dbReference type="Proteomes" id="UP000683417"/>
    </source>
</evidence>
<keyword evidence="1" id="KW-0732">Signal</keyword>
<proteinExistence type="predicted"/>
<dbReference type="AlphaFoldDB" id="A0A9W4CZD4"/>
<evidence type="ECO:0000313" key="2">
    <source>
        <dbReference type="EMBL" id="CAD6501147.1"/>
    </source>
</evidence>
<accession>A0A9W4CZD4</accession>
<feature type="chain" id="PRO_5040910260" evidence="1">
    <location>
        <begin position="25"/>
        <end position="108"/>
    </location>
</feature>
<evidence type="ECO:0000256" key="1">
    <source>
        <dbReference type="SAM" id="SignalP"/>
    </source>
</evidence>
<feature type="signal peptide" evidence="1">
    <location>
        <begin position="1"/>
        <end position="24"/>
    </location>
</feature>